<dbReference type="SUPFAM" id="SSF52540">
    <property type="entry name" value="P-loop containing nucleoside triphosphate hydrolases"/>
    <property type="match status" value="1"/>
</dbReference>
<gene>
    <name evidence="1" type="ORF">ARHIZOSPH14_07570</name>
</gene>
<dbReference type="NCBIfam" id="NF006743">
    <property type="entry name" value="PRK09270.1-2"/>
    <property type="match status" value="1"/>
</dbReference>
<dbReference type="Proteomes" id="UP001144396">
    <property type="component" value="Unassembled WGS sequence"/>
</dbReference>
<keyword evidence="1" id="KW-0808">Transferase</keyword>
<dbReference type="AlphaFoldDB" id="A0A9W6CUA2"/>
<protein>
    <submittedName>
        <fullName evidence="1">Nucleoside/nucleotide kinase family protein</fullName>
    </submittedName>
</protein>
<accession>A0A9W6CUA2</accession>
<name>A0A9W6CUA2_9MICO</name>
<comment type="caution">
    <text evidence="1">The sequence shown here is derived from an EMBL/GenBank/DDBJ whole genome shotgun (WGS) entry which is preliminary data.</text>
</comment>
<evidence type="ECO:0000313" key="1">
    <source>
        <dbReference type="EMBL" id="GLI26515.1"/>
    </source>
</evidence>
<dbReference type="GO" id="GO:0016301">
    <property type="term" value="F:kinase activity"/>
    <property type="evidence" value="ECO:0007669"/>
    <property type="project" value="UniProtKB-KW"/>
</dbReference>
<dbReference type="RefSeq" id="WP_281882518.1">
    <property type="nucleotide sequence ID" value="NZ_BSDP01000001.1"/>
</dbReference>
<dbReference type="EMBL" id="BSDP01000001">
    <property type="protein sequence ID" value="GLI26515.1"/>
    <property type="molecule type" value="Genomic_DNA"/>
</dbReference>
<organism evidence="1 2">
    <name type="scientific">Agromyces rhizosphaerae</name>
    <dbReference type="NCBI Taxonomy" id="88374"/>
    <lineage>
        <taxon>Bacteria</taxon>
        <taxon>Bacillati</taxon>
        <taxon>Actinomycetota</taxon>
        <taxon>Actinomycetes</taxon>
        <taxon>Micrococcales</taxon>
        <taxon>Microbacteriaceae</taxon>
        <taxon>Agromyces</taxon>
    </lineage>
</organism>
<dbReference type="PANTHER" id="PTHR10285">
    <property type="entry name" value="URIDINE KINASE"/>
    <property type="match status" value="1"/>
</dbReference>
<keyword evidence="2" id="KW-1185">Reference proteome</keyword>
<evidence type="ECO:0000313" key="2">
    <source>
        <dbReference type="Proteomes" id="UP001144396"/>
    </source>
</evidence>
<dbReference type="Gene3D" id="3.40.50.300">
    <property type="entry name" value="P-loop containing nucleotide triphosphate hydrolases"/>
    <property type="match status" value="2"/>
</dbReference>
<keyword evidence="1" id="KW-0418">Kinase</keyword>
<sequence length="211" mass="22303">MELDALVERAVALAEVGPAGGGARAILGIAGAPGAGKSTLAAAVAAGVAARGIRTALLPMDGFHLADVELARLGRLDRKGAIDTFDGWGYLAVLRRVRESRHTVYAPNFERTLEQPIAGAVAIEPGVELVVTEGNYLLMGDEPWSLVPAVLAETWFVDAPDDVRRARLVARHVEFGKSPDAAAAWVRDVDEPNARAVIARRDAADLVVRAN</sequence>
<dbReference type="Pfam" id="PF03308">
    <property type="entry name" value="MeaB"/>
    <property type="match status" value="1"/>
</dbReference>
<reference evidence="1" key="1">
    <citation type="submission" date="2022-12" db="EMBL/GenBank/DDBJ databases">
        <title>Reference genome sequencing for broad-spectrum identification of bacterial and archaeal isolates by mass spectrometry.</title>
        <authorList>
            <person name="Sekiguchi Y."/>
            <person name="Tourlousse D.M."/>
        </authorList>
    </citation>
    <scope>NUCLEOTIDE SEQUENCE</scope>
    <source>
        <strain evidence="1">14</strain>
    </source>
</reference>
<dbReference type="InterPro" id="IPR027417">
    <property type="entry name" value="P-loop_NTPase"/>
</dbReference>
<proteinExistence type="predicted"/>